<evidence type="ECO:0000313" key="1">
    <source>
        <dbReference type="EMBL" id="GJT24927.1"/>
    </source>
</evidence>
<name>A0ABQ5CFC2_9ASTR</name>
<protein>
    <submittedName>
        <fullName evidence="1">Uncharacterized protein</fullName>
    </submittedName>
</protein>
<evidence type="ECO:0000313" key="2">
    <source>
        <dbReference type="Proteomes" id="UP001151760"/>
    </source>
</evidence>
<proteinExistence type="predicted"/>
<reference evidence="1" key="1">
    <citation type="journal article" date="2022" name="Int. J. Mol. Sci.">
        <title>Draft Genome of Tanacetum Coccineum: Genomic Comparison of Closely Related Tanacetum-Family Plants.</title>
        <authorList>
            <person name="Yamashiro T."/>
            <person name="Shiraishi A."/>
            <person name="Nakayama K."/>
            <person name="Satake H."/>
        </authorList>
    </citation>
    <scope>NUCLEOTIDE SEQUENCE</scope>
</reference>
<accession>A0ABQ5CFC2</accession>
<dbReference type="EMBL" id="BQNB010014173">
    <property type="protein sequence ID" value="GJT24927.1"/>
    <property type="molecule type" value="Genomic_DNA"/>
</dbReference>
<reference evidence="1" key="2">
    <citation type="submission" date="2022-01" db="EMBL/GenBank/DDBJ databases">
        <authorList>
            <person name="Yamashiro T."/>
            <person name="Shiraishi A."/>
            <person name="Satake H."/>
            <person name="Nakayama K."/>
        </authorList>
    </citation>
    <scope>NUCLEOTIDE SEQUENCE</scope>
</reference>
<sequence>MNFVLLENACVEVSESFLERSDEWVMANKIEIKALKKMDASKRGKFKEIQTQQTLMQTLRDLPLTSNFDEYEKKSPQMVQPAKGTMSVAFIFEGDVMVVDDSRASMGSYICNYTLKMAVRQFSYRLSECGKEGVEDFQLA</sequence>
<comment type="caution">
    <text evidence="1">The sequence shown here is derived from an EMBL/GenBank/DDBJ whole genome shotgun (WGS) entry which is preliminary data.</text>
</comment>
<dbReference type="Proteomes" id="UP001151760">
    <property type="component" value="Unassembled WGS sequence"/>
</dbReference>
<organism evidence="1 2">
    <name type="scientific">Tanacetum coccineum</name>
    <dbReference type="NCBI Taxonomy" id="301880"/>
    <lineage>
        <taxon>Eukaryota</taxon>
        <taxon>Viridiplantae</taxon>
        <taxon>Streptophyta</taxon>
        <taxon>Embryophyta</taxon>
        <taxon>Tracheophyta</taxon>
        <taxon>Spermatophyta</taxon>
        <taxon>Magnoliopsida</taxon>
        <taxon>eudicotyledons</taxon>
        <taxon>Gunneridae</taxon>
        <taxon>Pentapetalae</taxon>
        <taxon>asterids</taxon>
        <taxon>campanulids</taxon>
        <taxon>Asterales</taxon>
        <taxon>Asteraceae</taxon>
        <taxon>Asteroideae</taxon>
        <taxon>Anthemideae</taxon>
        <taxon>Anthemidinae</taxon>
        <taxon>Tanacetum</taxon>
    </lineage>
</organism>
<gene>
    <name evidence="1" type="ORF">Tco_0894864</name>
</gene>
<keyword evidence="2" id="KW-1185">Reference proteome</keyword>